<evidence type="ECO:0000313" key="7">
    <source>
        <dbReference type="Proteomes" id="UP000289726"/>
    </source>
</evidence>
<dbReference type="GO" id="GO:0000455">
    <property type="term" value="P:enzyme-directed rRNA pseudouridine synthesis"/>
    <property type="evidence" value="ECO:0007669"/>
    <property type="project" value="UniProtKB-ARBA"/>
</dbReference>
<dbReference type="PROSITE" id="PS01149">
    <property type="entry name" value="PSI_RSU"/>
    <property type="match status" value="1"/>
</dbReference>
<reference evidence="6 7" key="1">
    <citation type="submission" date="2019-02" db="EMBL/GenBank/DDBJ databases">
        <title>Draft Genome Sequence of Maize Bushy Stunt-like Phytoplasma group 16SrI-B (Aster yellows) in South Africa.</title>
        <authorList>
            <person name="Coetzee B."/>
            <person name="Douglas-Smit N."/>
            <person name="Maree H.J."/>
            <person name="Burger J.T."/>
            <person name="Kruger K."/>
            <person name="Pietersen G."/>
        </authorList>
    </citation>
    <scope>NUCLEOTIDE SEQUENCE [LARGE SCALE GENOMIC DNA]</scope>
    <source>
        <strain evidence="6 7">De Villa</strain>
    </source>
</reference>
<dbReference type="EMBL" id="CP035949">
    <property type="protein sequence ID" value="QBF23913.1"/>
    <property type="molecule type" value="Genomic_DNA"/>
</dbReference>
<feature type="domain" description="RNA-binding S4" evidence="5">
    <location>
        <begin position="2"/>
        <end position="69"/>
    </location>
</feature>
<evidence type="ECO:0000256" key="4">
    <source>
        <dbReference type="RuleBase" id="RU003887"/>
    </source>
</evidence>
<dbReference type="Pfam" id="PF01479">
    <property type="entry name" value="S4"/>
    <property type="match status" value="1"/>
</dbReference>
<dbReference type="AlphaFoldDB" id="A0A4P6MCE4"/>
<name>A0A4P6MCE4_9MOLU</name>
<dbReference type="EC" id="5.4.99.-" evidence="4"/>
<accession>A0A4P6MCE4</accession>
<evidence type="ECO:0000259" key="5">
    <source>
        <dbReference type="SMART" id="SM00363"/>
    </source>
</evidence>
<dbReference type="SUPFAM" id="SSF55174">
    <property type="entry name" value="Alpha-L RNA-binding motif"/>
    <property type="match status" value="1"/>
</dbReference>
<dbReference type="SUPFAM" id="SSF55120">
    <property type="entry name" value="Pseudouridine synthase"/>
    <property type="match status" value="1"/>
</dbReference>
<dbReference type="Gene3D" id="3.30.70.580">
    <property type="entry name" value="Pseudouridine synthase I, catalytic domain, N-terminal subdomain"/>
    <property type="match status" value="1"/>
</dbReference>
<dbReference type="GO" id="GO:0120159">
    <property type="term" value="F:rRNA pseudouridine synthase activity"/>
    <property type="evidence" value="ECO:0007669"/>
    <property type="project" value="UniProtKB-ARBA"/>
</dbReference>
<dbReference type="InterPro" id="IPR036986">
    <property type="entry name" value="S4_RNA-bd_sf"/>
</dbReference>
<dbReference type="InterPro" id="IPR050343">
    <property type="entry name" value="RsuA_PseudoU_synthase"/>
</dbReference>
<dbReference type="Gene3D" id="3.30.70.1560">
    <property type="entry name" value="Alpha-L RNA-binding motif"/>
    <property type="match status" value="1"/>
</dbReference>
<organism evidence="6 7">
    <name type="scientific">'Catharanthus roseus' aster yellows phytoplasma</name>
    <dbReference type="NCBI Taxonomy" id="1193712"/>
    <lineage>
        <taxon>Bacteria</taxon>
        <taxon>Bacillati</taxon>
        <taxon>Mycoplasmatota</taxon>
        <taxon>Mollicutes</taxon>
        <taxon>Acholeplasmatales</taxon>
        <taxon>Acholeplasmataceae</taxon>
        <taxon>Candidatus Phytoplasma</taxon>
        <taxon>16SrI (Aster yellows group)</taxon>
    </lineage>
</organism>
<evidence type="ECO:0000256" key="3">
    <source>
        <dbReference type="PROSITE-ProRule" id="PRU00182"/>
    </source>
</evidence>
<evidence type="ECO:0000313" key="6">
    <source>
        <dbReference type="EMBL" id="QBF23913.1"/>
    </source>
</evidence>
<dbReference type="InterPro" id="IPR020094">
    <property type="entry name" value="TruA/RsuA/RluB/E/F_N"/>
</dbReference>
<dbReference type="SMART" id="SM00363">
    <property type="entry name" value="S4"/>
    <property type="match status" value="1"/>
</dbReference>
<keyword evidence="3" id="KW-0694">RNA-binding</keyword>
<dbReference type="PANTHER" id="PTHR47683">
    <property type="entry name" value="PSEUDOURIDINE SYNTHASE FAMILY PROTEIN-RELATED"/>
    <property type="match status" value="1"/>
</dbReference>
<dbReference type="InterPro" id="IPR018496">
    <property type="entry name" value="PsdUridine_synth_RsuA/RluB_CS"/>
</dbReference>
<dbReference type="InterPro" id="IPR006145">
    <property type="entry name" value="PsdUridine_synth_RsuA/RluA"/>
</dbReference>
<dbReference type="InterPro" id="IPR000748">
    <property type="entry name" value="PsdUridine_synth_RsuA/RluB/E/F"/>
</dbReference>
<dbReference type="CDD" id="cd00165">
    <property type="entry name" value="S4"/>
    <property type="match status" value="1"/>
</dbReference>
<comment type="similarity">
    <text evidence="1 4">Belongs to the pseudouridine synthase RsuA family.</text>
</comment>
<dbReference type="InterPro" id="IPR042092">
    <property type="entry name" value="PsdUridine_s_RsuA/RluB/E/F_cat"/>
</dbReference>
<dbReference type="PANTHER" id="PTHR47683:SF2">
    <property type="entry name" value="RNA-BINDING S4 DOMAIN-CONTAINING PROTEIN"/>
    <property type="match status" value="1"/>
</dbReference>
<proteinExistence type="inferred from homology"/>
<dbReference type="PROSITE" id="PS50889">
    <property type="entry name" value="S4"/>
    <property type="match status" value="1"/>
</dbReference>
<protein>
    <recommendedName>
        <fullName evidence="4">Pseudouridine synthase</fullName>
        <ecNumber evidence="4">5.4.99.-</ecNumber>
    </recommendedName>
</protein>
<dbReference type="CDD" id="cd02870">
    <property type="entry name" value="PseudoU_synth_RsuA_like"/>
    <property type="match status" value="1"/>
</dbReference>
<dbReference type="Proteomes" id="UP000289726">
    <property type="component" value="Chromosome"/>
</dbReference>
<dbReference type="Gene3D" id="3.10.290.10">
    <property type="entry name" value="RNA-binding S4 domain"/>
    <property type="match status" value="1"/>
</dbReference>
<keyword evidence="7" id="KW-1185">Reference proteome</keyword>
<dbReference type="Pfam" id="PF00849">
    <property type="entry name" value="PseudoU_synth_2"/>
    <property type="match status" value="1"/>
</dbReference>
<evidence type="ECO:0000256" key="1">
    <source>
        <dbReference type="ARBA" id="ARBA00008348"/>
    </source>
</evidence>
<gene>
    <name evidence="6" type="ORF">EXT02_01835</name>
</gene>
<dbReference type="InterPro" id="IPR002942">
    <property type="entry name" value="S4_RNA-bd"/>
</dbReference>
<sequence length="245" mass="28122">MQRLQKVLAYANVASRRKAEILILKKRIKVNGKIISELGTKVSSSDIITLDDKPITKTTYSYFLLNKPNGFLSTAKDNKKRPTVLDLIEEASIQRLYPIGRLDFNTTGLLLITNDGDLTQKLTHPSFCIPKEYHVKINACLQKKDLATFRKGIIIDKNYLAVCKEIDILKSSYTPKPSTWLKLVITEGKNRQVRKMMQALGYQVLKLKRYRYSFLTIENLTIGAYRPLKIHEIKKLKTLTTQIPH</sequence>
<dbReference type="NCBIfam" id="TIGR00093">
    <property type="entry name" value="pseudouridine synthase"/>
    <property type="match status" value="1"/>
</dbReference>
<dbReference type="RefSeq" id="WP_130427740.1">
    <property type="nucleotide sequence ID" value="NZ_CP035949.1"/>
</dbReference>
<dbReference type="GO" id="GO:0003723">
    <property type="term" value="F:RNA binding"/>
    <property type="evidence" value="ECO:0007669"/>
    <property type="project" value="UniProtKB-KW"/>
</dbReference>
<keyword evidence="2 4" id="KW-0413">Isomerase</keyword>
<evidence type="ECO:0000256" key="2">
    <source>
        <dbReference type="ARBA" id="ARBA00023235"/>
    </source>
</evidence>
<dbReference type="InterPro" id="IPR020103">
    <property type="entry name" value="PsdUridine_synth_cat_dom_sf"/>
</dbReference>